<evidence type="ECO:0000313" key="3">
    <source>
        <dbReference type="Proteomes" id="UP001524473"/>
    </source>
</evidence>
<dbReference type="GO" id="GO:0016853">
    <property type="term" value="F:isomerase activity"/>
    <property type="evidence" value="ECO:0007669"/>
    <property type="project" value="UniProtKB-KW"/>
</dbReference>
<dbReference type="InterPro" id="IPR013022">
    <property type="entry name" value="Xyl_isomerase-like_TIM-brl"/>
</dbReference>
<feature type="domain" description="Xylose isomerase-like TIM barrel" evidence="1">
    <location>
        <begin position="22"/>
        <end position="261"/>
    </location>
</feature>
<accession>A0ABT1RYE9</accession>
<dbReference type="SUPFAM" id="SSF51658">
    <property type="entry name" value="Xylose isomerase-like"/>
    <property type="match status" value="1"/>
</dbReference>
<name>A0ABT1RYE9_9FIRM</name>
<gene>
    <name evidence="2" type="ORF">NE695_07180</name>
</gene>
<comment type="caution">
    <text evidence="2">The sequence shown here is derived from an EMBL/GenBank/DDBJ whole genome shotgun (WGS) entry which is preliminary data.</text>
</comment>
<dbReference type="PANTHER" id="PTHR12110:SF21">
    <property type="entry name" value="XYLOSE ISOMERASE-LIKE TIM BARREL DOMAIN-CONTAINING PROTEIN"/>
    <property type="match status" value="1"/>
</dbReference>
<dbReference type="PANTHER" id="PTHR12110">
    <property type="entry name" value="HYDROXYPYRUVATE ISOMERASE"/>
    <property type="match status" value="1"/>
</dbReference>
<dbReference type="InterPro" id="IPR050312">
    <property type="entry name" value="IolE/XylAMocC-like"/>
</dbReference>
<evidence type="ECO:0000313" key="2">
    <source>
        <dbReference type="EMBL" id="MCQ4839693.1"/>
    </source>
</evidence>
<dbReference type="Proteomes" id="UP001524473">
    <property type="component" value="Unassembled WGS sequence"/>
</dbReference>
<dbReference type="EMBL" id="JANFZH010000013">
    <property type="protein sequence ID" value="MCQ4839693.1"/>
    <property type="molecule type" value="Genomic_DNA"/>
</dbReference>
<dbReference type="Pfam" id="PF01261">
    <property type="entry name" value="AP_endonuc_2"/>
    <property type="match status" value="1"/>
</dbReference>
<dbReference type="InterPro" id="IPR036237">
    <property type="entry name" value="Xyl_isomerase-like_sf"/>
</dbReference>
<evidence type="ECO:0000259" key="1">
    <source>
        <dbReference type="Pfam" id="PF01261"/>
    </source>
</evidence>
<proteinExistence type="predicted"/>
<dbReference type="GeneID" id="90531162"/>
<sequence length="281" mass="31238">MYQSINFGVIGVQETDLEKKMQLAKRHGFTHMEAGADEVTACGVEKVKALLQQYGMEITCFNVPFHPVQVSEEEFASRMEALPAQAKAMSQVGCSRSIIWIIPGSDTLPYEENYALHVRRLSQVARVYGEYGIRLGLEFIGPYTARKNSKYPFLYTAEKMLELARDCGENVGLLFDSWHWFTGADNRDVFAHIGDPGAIVNVHINDAPEGPLEELVDSTRGLPGETGRIDIQFVLNGLRQLGYDGPVVAEPFSPLLSALSDDEEKTALVKKHMDLVWNGSV</sequence>
<keyword evidence="2" id="KW-0413">Isomerase</keyword>
<protein>
    <submittedName>
        <fullName evidence="2">Sugar phosphate isomerase/epimerase</fullName>
    </submittedName>
</protein>
<dbReference type="RefSeq" id="WP_066860381.1">
    <property type="nucleotide sequence ID" value="NZ_CABKVV010000009.1"/>
</dbReference>
<organism evidence="2 3">
    <name type="scientific">Neglectibacter timonensis</name>
    <dbReference type="NCBI Taxonomy" id="1776382"/>
    <lineage>
        <taxon>Bacteria</taxon>
        <taxon>Bacillati</taxon>
        <taxon>Bacillota</taxon>
        <taxon>Clostridia</taxon>
        <taxon>Eubacteriales</taxon>
        <taxon>Oscillospiraceae</taxon>
        <taxon>Neglectibacter</taxon>
    </lineage>
</organism>
<reference evidence="2 3" key="1">
    <citation type="submission" date="2022-06" db="EMBL/GenBank/DDBJ databases">
        <title>Isolation of gut microbiota from human fecal samples.</title>
        <authorList>
            <person name="Pamer E.G."/>
            <person name="Barat B."/>
            <person name="Waligurski E."/>
            <person name="Medina S."/>
            <person name="Paddock L."/>
            <person name="Mostad J."/>
        </authorList>
    </citation>
    <scope>NUCLEOTIDE SEQUENCE [LARGE SCALE GENOMIC DNA]</scope>
    <source>
        <strain evidence="2 3">DFI.9.73</strain>
    </source>
</reference>
<keyword evidence="3" id="KW-1185">Reference proteome</keyword>
<dbReference type="Gene3D" id="3.20.20.150">
    <property type="entry name" value="Divalent-metal-dependent TIM barrel enzymes"/>
    <property type="match status" value="1"/>
</dbReference>